<dbReference type="OMA" id="VKMAFKF"/>
<dbReference type="EMBL" id="GL996504">
    <property type="protein sequence ID" value="EGW30680.1"/>
    <property type="molecule type" value="Genomic_DNA"/>
</dbReference>
<feature type="coiled-coil region" evidence="1">
    <location>
        <begin position="201"/>
        <end position="237"/>
    </location>
</feature>
<accession>G3ASJ4</accession>
<keyword evidence="2" id="KW-0472">Membrane</keyword>
<keyword evidence="2" id="KW-1133">Transmembrane helix</keyword>
<sequence length="332" mass="38373">MDTSLMLSPSSVNANKTIESSYKLALKQFMNKNLAKSFTLIHQLYQSCFAEYAKSSISENLLIKIINLYLIEVGVGIKEGKFDKANRTLALNSITSNELINQVKSVYETVIPSEILYNYHLVHISNQELLITDKHSYLSELKSNYMKVTGEGKYDRKFMQLVVFEILPTFDEFTAAQNILSINPMFDAQDYAKLMDIQSNKAEIVQQEKLKQQELKRLEQEEKEKELEKQRQLQKDSNIKYKSIKEIQKQYASESAKPNVGTVASGNKLTELRDKLWYLTNLLKIYVKDNSLIIIVVLILLFVSKRFINTKKINLKDKIVDTVKMAFKFSYV</sequence>
<evidence type="ECO:0000256" key="2">
    <source>
        <dbReference type="SAM" id="Phobius"/>
    </source>
</evidence>
<evidence type="ECO:0000256" key="1">
    <source>
        <dbReference type="SAM" id="Coils"/>
    </source>
</evidence>
<dbReference type="OrthoDB" id="3981028at2759"/>
<dbReference type="HOGENOM" id="CLU_061012_0_0_1"/>
<dbReference type="KEGG" id="spaa:SPAPADRAFT_62548"/>
<protein>
    <submittedName>
        <fullName evidence="3">Uncharacterized protein</fullName>
    </submittedName>
</protein>
<dbReference type="InParanoid" id="G3ASJ4"/>
<keyword evidence="1" id="KW-0175">Coiled coil</keyword>
<dbReference type="eggNOG" id="ENOG502SDEA">
    <property type="taxonomic scope" value="Eukaryota"/>
</dbReference>
<dbReference type="Proteomes" id="UP000000709">
    <property type="component" value="Unassembled WGS sequence"/>
</dbReference>
<evidence type="ECO:0000313" key="3">
    <source>
        <dbReference type="EMBL" id="EGW30680.1"/>
    </source>
</evidence>
<gene>
    <name evidence="3" type="ORF">SPAPADRAFT_62548</name>
</gene>
<organism evidence="4">
    <name type="scientific">Spathaspora passalidarum (strain NRRL Y-27907 / 11-Y1)</name>
    <dbReference type="NCBI Taxonomy" id="619300"/>
    <lineage>
        <taxon>Eukaryota</taxon>
        <taxon>Fungi</taxon>
        <taxon>Dikarya</taxon>
        <taxon>Ascomycota</taxon>
        <taxon>Saccharomycotina</taxon>
        <taxon>Pichiomycetes</taxon>
        <taxon>Debaryomycetaceae</taxon>
        <taxon>Spathaspora</taxon>
    </lineage>
</organism>
<dbReference type="RefSeq" id="XP_007376713.1">
    <property type="nucleotide sequence ID" value="XM_007376651.1"/>
</dbReference>
<name>G3ASJ4_SPAPN</name>
<dbReference type="GeneID" id="18874371"/>
<dbReference type="AlphaFoldDB" id="G3ASJ4"/>
<dbReference type="STRING" id="619300.G3ASJ4"/>
<evidence type="ECO:0000313" key="4">
    <source>
        <dbReference type="Proteomes" id="UP000000709"/>
    </source>
</evidence>
<reference evidence="3 4" key="1">
    <citation type="journal article" date="2011" name="Proc. Natl. Acad. Sci. U.S.A.">
        <title>Comparative genomics of xylose-fermenting fungi for enhanced biofuel production.</title>
        <authorList>
            <person name="Wohlbach D.J."/>
            <person name="Kuo A."/>
            <person name="Sato T.K."/>
            <person name="Potts K.M."/>
            <person name="Salamov A.A."/>
            <person name="LaButti K.M."/>
            <person name="Sun H."/>
            <person name="Clum A."/>
            <person name="Pangilinan J.L."/>
            <person name="Lindquist E.A."/>
            <person name="Lucas S."/>
            <person name="Lapidus A."/>
            <person name="Jin M."/>
            <person name="Gunawan C."/>
            <person name="Balan V."/>
            <person name="Dale B.E."/>
            <person name="Jeffries T.W."/>
            <person name="Zinkel R."/>
            <person name="Barry K.W."/>
            <person name="Grigoriev I.V."/>
            <person name="Gasch A.P."/>
        </authorList>
    </citation>
    <scope>NUCLEOTIDE SEQUENCE [LARGE SCALE GENOMIC DNA]</scope>
    <source>
        <strain evidence="4">NRRL Y-27907 / 11-Y1</strain>
    </source>
</reference>
<proteinExistence type="predicted"/>
<feature type="transmembrane region" description="Helical" evidence="2">
    <location>
        <begin position="291"/>
        <end position="308"/>
    </location>
</feature>
<keyword evidence="2" id="KW-0812">Transmembrane</keyword>
<keyword evidence="4" id="KW-1185">Reference proteome</keyword>